<proteinExistence type="predicted"/>
<feature type="transmembrane region" description="Helical" evidence="1">
    <location>
        <begin position="80"/>
        <end position="99"/>
    </location>
</feature>
<sequence>MRNPYSNPLHQEYKRRRKRVHLAVSTVVRFPLWLVWKVVDSVPTGLKRVVERAKVVLALPVNFVRGFARSWWESRDWKKMLVGSIGLAMIGGLASLWFMSGNLSDEERYLKYRGQAFDAMMQEDWESAGMLFSKLTSVEPYRSDKELLYQAMMVADRGGDMARRDELIQRLTLELPYYRAYAWLAQQMLAEGNRASTVREGIEYMNQALALAEKEELAEESDRLRLSLAELYAKDLRFWDLLELVDGMHEPHPRATLLKGRARLVLEYPTMAALEARKTIELLDNGALSDNPLEADVLRVGALMLLGDGAPELDAKLKMVQEVEQVLDAALLRNPGSAAVKIFAGRSYLDAARMLLRTQSWDGNQMGVGYLQLALDLGLSPDLVANAVYRASVLNPVGSVSLVDVREALVSGRGVMVAHVLLGLDAFKEKELERARFHFKRAKDHDEGAVDCLLNVAVVQSAVSEGGGIEGQVMMGAARSVGDLAMRLVEAVASVEGVDPVDVELTRCRVMLEQGAWTATAERLEPMLERGDEEQRATARQLLALAYWNDGKRDLAREIQQGGQ</sequence>
<dbReference type="SUPFAM" id="SSF48452">
    <property type="entry name" value="TPR-like"/>
    <property type="match status" value="1"/>
</dbReference>
<organism evidence="2 3">
    <name type="scientific">Sulfuriroseicoccus oceanibius</name>
    <dbReference type="NCBI Taxonomy" id="2707525"/>
    <lineage>
        <taxon>Bacteria</taxon>
        <taxon>Pseudomonadati</taxon>
        <taxon>Verrucomicrobiota</taxon>
        <taxon>Verrucomicrobiia</taxon>
        <taxon>Verrucomicrobiales</taxon>
        <taxon>Verrucomicrobiaceae</taxon>
        <taxon>Sulfuriroseicoccus</taxon>
    </lineage>
</organism>
<evidence type="ECO:0000256" key="1">
    <source>
        <dbReference type="SAM" id="Phobius"/>
    </source>
</evidence>
<dbReference type="RefSeq" id="WP_164362232.1">
    <property type="nucleotide sequence ID" value="NZ_CP066776.1"/>
</dbReference>
<evidence type="ECO:0008006" key="4">
    <source>
        <dbReference type="Google" id="ProtNLM"/>
    </source>
</evidence>
<keyword evidence="1" id="KW-0472">Membrane</keyword>
<gene>
    <name evidence="2" type="ORF">G3M56_010420</name>
</gene>
<evidence type="ECO:0000313" key="2">
    <source>
        <dbReference type="EMBL" id="QQL44299.1"/>
    </source>
</evidence>
<dbReference type="EMBL" id="CP066776">
    <property type="protein sequence ID" value="QQL44299.1"/>
    <property type="molecule type" value="Genomic_DNA"/>
</dbReference>
<dbReference type="Proteomes" id="UP000475117">
    <property type="component" value="Chromosome"/>
</dbReference>
<reference evidence="2 3" key="1">
    <citation type="submission" date="2020-12" db="EMBL/GenBank/DDBJ databases">
        <title>Sulforoseuscoccus oceanibium gen. nov., sp. nov., a representative of the phylum Verrucomicrobia with special cytoplasmic membrane, and proposal of Sulforoseuscoccusaceae fam. nov.</title>
        <authorList>
            <person name="Xi F."/>
        </authorList>
    </citation>
    <scope>NUCLEOTIDE SEQUENCE [LARGE SCALE GENOMIC DNA]</scope>
    <source>
        <strain evidence="2 3">T37</strain>
    </source>
</reference>
<dbReference type="InterPro" id="IPR011990">
    <property type="entry name" value="TPR-like_helical_dom_sf"/>
</dbReference>
<name>A0A6B3L960_9BACT</name>
<keyword evidence="1" id="KW-0812">Transmembrane</keyword>
<evidence type="ECO:0000313" key="3">
    <source>
        <dbReference type="Proteomes" id="UP000475117"/>
    </source>
</evidence>
<keyword evidence="3" id="KW-1185">Reference proteome</keyword>
<keyword evidence="1" id="KW-1133">Transmembrane helix</keyword>
<accession>A0A6B3L960</accession>
<protein>
    <recommendedName>
        <fullName evidence="4">Tetratricopeptide repeat protein</fullName>
    </recommendedName>
</protein>
<dbReference type="KEGG" id="soa:G3M56_010420"/>
<dbReference type="AlphaFoldDB" id="A0A6B3L960"/>